<dbReference type="InterPro" id="IPR051933">
    <property type="entry name" value="Resuscitation_pf_RpfB"/>
</dbReference>
<evidence type="ECO:0000256" key="2">
    <source>
        <dbReference type="SAM" id="MobiDB-lite"/>
    </source>
</evidence>
<dbReference type="GO" id="GO:0019867">
    <property type="term" value="C:outer membrane"/>
    <property type="evidence" value="ECO:0007669"/>
    <property type="project" value="InterPro"/>
</dbReference>
<dbReference type="STRING" id="753702.SAMN04488102_106113"/>
<gene>
    <name evidence="4" type="ORF">SAMN04488102_106113</name>
</gene>
<protein>
    <submittedName>
        <fullName evidence="4">3D (Asp-Asp-Asp) domain-containing protein</fullName>
    </submittedName>
</protein>
<dbReference type="PANTHER" id="PTHR39160">
    <property type="entry name" value="CELL WALL-BINDING PROTEIN YOCH"/>
    <property type="match status" value="1"/>
</dbReference>
<accession>A0A1I1J285</accession>
<reference evidence="5" key="1">
    <citation type="submission" date="2016-10" db="EMBL/GenBank/DDBJ databases">
        <authorList>
            <person name="Varghese N."/>
            <person name="Submissions S."/>
        </authorList>
    </citation>
    <scope>NUCLEOTIDE SEQUENCE [LARGE SCALE GENOMIC DNA]</scope>
    <source>
        <strain evidence="5">DSM 23664</strain>
    </source>
</reference>
<sequence length="127" mass="13822">AEQKAEEEAAAQAAAEQKAEEEAAAKVAAEEESGQWMSVEATAYSRNQPSLSNFTFLGIDLRENPRVIAVDPDVIPLESRVYIPGYGEFIAGDTGGAIIGNRIDLHMENVDDAWAFGRQQLDIQILD</sequence>
<dbReference type="GO" id="GO:0009254">
    <property type="term" value="P:peptidoglycan turnover"/>
    <property type="evidence" value="ECO:0007669"/>
    <property type="project" value="InterPro"/>
</dbReference>
<evidence type="ECO:0000256" key="1">
    <source>
        <dbReference type="ARBA" id="ARBA00022729"/>
    </source>
</evidence>
<dbReference type="PANTHER" id="PTHR39160:SF6">
    <property type="entry name" value="CELL WALL-BINDING PROTEIN YOCH"/>
    <property type="match status" value="1"/>
</dbReference>
<name>A0A1I1J285_9LACT</name>
<keyword evidence="5" id="KW-1185">Reference proteome</keyword>
<dbReference type="Gene3D" id="2.40.40.10">
    <property type="entry name" value="RlpA-like domain"/>
    <property type="match status" value="1"/>
</dbReference>
<feature type="region of interest" description="Disordered" evidence="2">
    <location>
        <begin position="1"/>
        <end position="32"/>
    </location>
</feature>
<evidence type="ECO:0000259" key="3">
    <source>
        <dbReference type="Pfam" id="PF06725"/>
    </source>
</evidence>
<keyword evidence="1" id="KW-0732">Signal</keyword>
<dbReference type="GO" id="GO:0004553">
    <property type="term" value="F:hydrolase activity, hydrolyzing O-glycosyl compounds"/>
    <property type="evidence" value="ECO:0007669"/>
    <property type="project" value="InterPro"/>
</dbReference>
<dbReference type="Proteomes" id="UP000199612">
    <property type="component" value="Unassembled WGS sequence"/>
</dbReference>
<dbReference type="EMBL" id="FOLT01000006">
    <property type="protein sequence ID" value="SFC42221.1"/>
    <property type="molecule type" value="Genomic_DNA"/>
</dbReference>
<evidence type="ECO:0000313" key="5">
    <source>
        <dbReference type="Proteomes" id="UP000199612"/>
    </source>
</evidence>
<feature type="non-terminal residue" evidence="4">
    <location>
        <position position="1"/>
    </location>
</feature>
<dbReference type="RefSeq" id="WP_177188640.1">
    <property type="nucleotide sequence ID" value="NZ_FOLT01000006.1"/>
</dbReference>
<evidence type="ECO:0000313" key="4">
    <source>
        <dbReference type="EMBL" id="SFC42221.1"/>
    </source>
</evidence>
<dbReference type="AlphaFoldDB" id="A0A1I1J285"/>
<dbReference type="SUPFAM" id="SSF50685">
    <property type="entry name" value="Barwin-like endoglucanases"/>
    <property type="match status" value="1"/>
</dbReference>
<feature type="domain" description="3D" evidence="3">
    <location>
        <begin position="66"/>
        <end position="126"/>
    </location>
</feature>
<proteinExistence type="predicted"/>
<dbReference type="InterPro" id="IPR036908">
    <property type="entry name" value="RlpA-like_sf"/>
</dbReference>
<dbReference type="InterPro" id="IPR010611">
    <property type="entry name" value="3D_dom"/>
</dbReference>
<dbReference type="CDD" id="cd22786">
    <property type="entry name" value="DPBB_YuiC-like"/>
    <property type="match status" value="1"/>
</dbReference>
<dbReference type="Pfam" id="PF06725">
    <property type="entry name" value="3D"/>
    <property type="match status" value="1"/>
</dbReference>
<organism evidence="4 5">
    <name type="scientific">Alkalibacterium subtropicum</name>
    <dbReference type="NCBI Taxonomy" id="753702"/>
    <lineage>
        <taxon>Bacteria</taxon>
        <taxon>Bacillati</taxon>
        <taxon>Bacillota</taxon>
        <taxon>Bacilli</taxon>
        <taxon>Lactobacillales</taxon>
        <taxon>Carnobacteriaceae</taxon>
        <taxon>Alkalibacterium</taxon>
    </lineage>
</organism>